<protein>
    <submittedName>
        <fullName evidence="1">Uncharacterized protein</fullName>
    </submittedName>
</protein>
<organism evidence="1 2">
    <name type="scientific">Datura stramonium</name>
    <name type="common">Jimsonweed</name>
    <name type="synonym">Common thornapple</name>
    <dbReference type="NCBI Taxonomy" id="4076"/>
    <lineage>
        <taxon>Eukaryota</taxon>
        <taxon>Viridiplantae</taxon>
        <taxon>Streptophyta</taxon>
        <taxon>Embryophyta</taxon>
        <taxon>Tracheophyta</taxon>
        <taxon>Spermatophyta</taxon>
        <taxon>Magnoliopsida</taxon>
        <taxon>eudicotyledons</taxon>
        <taxon>Gunneridae</taxon>
        <taxon>Pentapetalae</taxon>
        <taxon>asterids</taxon>
        <taxon>lamiids</taxon>
        <taxon>Solanales</taxon>
        <taxon>Solanaceae</taxon>
        <taxon>Solanoideae</taxon>
        <taxon>Datureae</taxon>
        <taxon>Datura</taxon>
    </lineage>
</organism>
<proteinExistence type="predicted"/>
<evidence type="ECO:0000313" key="2">
    <source>
        <dbReference type="Proteomes" id="UP000823775"/>
    </source>
</evidence>
<dbReference type="EMBL" id="JACEIK010000543">
    <property type="protein sequence ID" value="MCD7458805.1"/>
    <property type="molecule type" value="Genomic_DNA"/>
</dbReference>
<comment type="caution">
    <text evidence="1">The sequence shown here is derived from an EMBL/GenBank/DDBJ whole genome shotgun (WGS) entry which is preliminary data.</text>
</comment>
<accession>A0ABS8SJ22</accession>
<dbReference type="Proteomes" id="UP000823775">
    <property type="component" value="Unassembled WGS sequence"/>
</dbReference>
<evidence type="ECO:0000313" key="1">
    <source>
        <dbReference type="EMBL" id="MCD7458805.1"/>
    </source>
</evidence>
<gene>
    <name evidence="1" type="ORF">HAX54_039271</name>
</gene>
<reference evidence="1 2" key="1">
    <citation type="journal article" date="2021" name="BMC Genomics">
        <title>Datura genome reveals duplications of psychoactive alkaloid biosynthetic genes and high mutation rate following tissue culture.</title>
        <authorList>
            <person name="Rajewski A."/>
            <person name="Carter-House D."/>
            <person name="Stajich J."/>
            <person name="Litt A."/>
        </authorList>
    </citation>
    <scope>NUCLEOTIDE SEQUENCE [LARGE SCALE GENOMIC DNA]</scope>
    <source>
        <strain evidence="1">AR-01</strain>
    </source>
</reference>
<name>A0ABS8SJ22_DATST</name>
<sequence>MSSILPRHNGPFAQYPPETACFGQFTGEDQPDGGLNLPGSDGGLLVVPSKPGGFLSKLLEDVVDEAHLENVDLVGLNRLLLSSSSCLRRLGGLPAFDFSAPAEEPSQPLVSMSALSAILQRERRFEVSIGGILEFGVCEVKGMKGIFMRSLGLTVHWLLLDDADRQFQPLDDIVNQRCTTKDL</sequence>
<keyword evidence="2" id="KW-1185">Reference proteome</keyword>